<dbReference type="RefSeq" id="WP_006916127.1">
    <property type="nucleotide sequence ID" value="NZ_GG698802.1"/>
</dbReference>
<dbReference type="PANTHER" id="PTHR38440:SF1">
    <property type="entry name" value="UPF0398 PROTEIN SPR0331"/>
    <property type="match status" value="1"/>
</dbReference>
<proteinExistence type="predicted"/>
<dbReference type="OrthoDB" id="2301957at2"/>
<keyword evidence="2" id="KW-1185">Reference proteome</keyword>
<dbReference type="SUPFAM" id="SSF102405">
    <property type="entry name" value="MCP/YpsA-like"/>
    <property type="match status" value="1"/>
</dbReference>
<sequence length="194" mass="22985">MYRVWITGYRAYELSVFQDNDPKVKVIKNVLKKALIERLNNHSDEFWVISGPQMGVERWGIEVAHELKKTYPQLKTSIMDPYAQVAARWKAENQEKLMATVQRVDFHASVSNQPYQSPQQLQNYQRFMLEHTDELLTVFDVDRESESEQVSKPSWDYRAAIKYQENHDYQLTTIDFDELQEAAMELNEEQNPDY</sequence>
<dbReference type="Proteomes" id="UP000003987">
    <property type="component" value="Unassembled WGS sequence"/>
</dbReference>
<dbReference type="AlphaFoldDB" id="C7XUJ5"/>
<dbReference type="PANTHER" id="PTHR38440">
    <property type="entry name" value="UPF0398 PROTEIN YPSA"/>
    <property type="match status" value="1"/>
</dbReference>
<dbReference type="EMBL" id="GG698802">
    <property type="protein sequence ID" value="EEU30956.1"/>
    <property type="molecule type" value="Genomic_DNA"/>
</dbReference>
<dbReference type="STRING" id="575594.HMPREF0501_00361"/>
<evidence type="ECO:0000313" key="1">
    <source>
        <dbReference type="EMBL" id="EEU30956.1"/>
    </source>
</evidence>
<gene>
    <name evidence="1" type="ORF">HMPREF0501_00361</name>
</gene>
<dbReference type="Gene3D" id="3.40.50.450">
    <property type="match status" value="1"/>
</dbReference>
<dbReference type="HOGENOM" id="CLU_105319_0_0_9"/>
<protein>
    <submittedName>
        <fullName evidence="1">Uncharacterized protein</fullName>
    </submittedName>
</protein>
<dbReference type="NCBIfam" id="NF010181">
    <property type="entry name" value="PRK13660.1"/>
    <property type="match status" value="1"/>
</dbReference>
<organism evidence="1 2">
    <name type="scientific">Limosilactobacillus coleohominis 101-4-CHN</name>
    <dbReference type="NCBI Taxonomy" id="575594"/>
    <lineage>
        <taxon>Bacteria</taxon>
        <taxon>Bacillati</taxon>
        <taxon>Bacillota</taxon>
        <taxon>Bacilli</taxon>
        <taxon>Lactobacillales</taxon>
        <taxon>Lactobacillaceae</taxon>
        <taxon>Limosilactobacillus</taxon>
    </lineage>
</organism>
<dbReference type="eggNOG" id="COG4474">
    <property type="taxonomic scope" value="Bacteria"/>
</dbReference>
<reference evidence="1 2" key="1">
    <citation type="submission" date="2009-06" db="EMBL/GenBank/DDBJ databases">
        <title>The Genome Sequence of Lactobacillus coleohominis strain 101-4-CHN.</title>
        <authorList>
            <consortium name="The Broad Institute Genome Sequencing Platform"/>
            <person name="Ward D."/>
            <person name="Young S.K."/>
            <person name="Zeng Q."/>
            <person name="Koehrsen M."/>
            <person name="Alvarado L."/>
            <person name="Berlin A."/>
            <person name="Borenstein D."/>
            <person name="Chen Z."/>
            <person name="Engels R."/>
            <person name="Freedman E."/>
            <person name="Gellesch M."/>
            <person name="Goldberg J."/>
            <person name="Griggs A."/>
            <person name="Gujja S."/>
            <person name="Heiman D."/>
            <person name="Hepburn T."/>
            <person name="Howarth C."/>
            <person name="Jen D."/>
            <person name="Larson L."/>
            <person name="Lewis B."/>
            <person name="Mehta T."/>
            <person name="Park D."/>
            <person name="Pearson M."/>
            <person name="Roberts A."/>
            <person name="Saif S."/>
            <person name="Shea T."/>
            <person name="Shenoy N."/>
            <person name="Sisk P."/>
            <person name="Stolte C."/>
            <person name="Sykes S."/>
            <person name="Walk T."/>
            <person name="White J."/>
            <person name="Yandava C."/>
            <person name="Liu Y."/>
            <person name="Xu Q."/>
            <person name="Lander E."/>
            <person name="Nusbaum C."/>
            <person name="Galagan J."/>
            <person name="Birren B."/>
        </authorList>
    </citation>
    <scope>NUCLEOTIDE SEQUENCE [LARGE SCALE GENOMIC DNA]</scope>
    <source>
        <strain evidence="1 2">101-4-CHN</strain>
    </source>
</reference>
<dbReference type="InterPro" id="IPR010697">
    <property type="entry name" value="YspA"/>
</dbReference>
<accession>C7XUJ5</accession>
<dbReference type="Pfam" id="PF06908">
    <property type="entry name" value="YpsA"/>
    <property type="match status" value="1"/>
</dbReference>
<name>C7XUJ5_9LACO</name>
<dbReference type="PIRSF" id="PIRSF021290">
    <property type="entry name" value="DUF1273"/>
    <property type="match status" value="1"/>
</dbReference>
<evidence type="ECO:0000313" key="2">
    <source>
        <dbReference type="Proteomes" id="UP000003987"/>
    </source>
</evidence>